<dbReference type="RefSeq" id="WP_184310920.1">
    <property type="nucleotide sequence ID" value="NZ_JACHEN010000014.1"/>
</dbReference>
<name>A0A841L1Z7_9FIRM</name>
<organism evidence="1 2">
    <name type="scientific">Anaerosolibacter carboniphilus</name>
    <dbReference type="NCBI Taxonomy" id="1417629"/>
    <lineage>
        <taxon>Bacteria</taxon>
        <taxon>Bacillati</taxon>
        <taxon>Bacillota</taxon>
        <taxon>Clostridia</taxon>
        <taxon>Peptostreptococcales</taxon>
        <taxon>Thermotaleaceae</taxon>
        <taxon>Anaerosolibacter</taxon>
    </lineage>
</organism>
<gene>
    <name evidence="1" type="ORF">HNQ80_002485</name>
</gene>
<proteinExistence type="predicted"/>
<reference evidence="1 2" key="1">
    <citation type="submission" date="2020-08" db="EMBL/GenBank/DDBJ databases">
        <title>Genomic Encyclopedia of Type Strains, Phase IV (KMG-IV): sequencing the most valuable type-strain genomes for metagenomic binning, comparative biology and taxonomic classification.</title>
        <authorList>
            <person name="Goeker M."/>
        </authorList>
    </citation>
    <scope>NUCLEOTIDE SEQUENCE [LARGE SCALE GENOMIC DNA]</scope>
    <source>
        <strain evidence="1 2">DSM 103526</strain>
    </source>
</reference>
<evidence type="ECO:0000313" key="2">
    <source>
        <dbReference type="Proteomes" id="UP000579281"/>
    </source>
</evidence>
<protein>
    <submittedName>
        <fullName evidence="1">Uncharacterized protein</fullName>
    </submittedName>
</protein>
<dbReference type="EMBL" id="JACHEN010000014">
    <property type="protein sequence ID" value="MBB6216385.1"/>
    <property type="molecule type" value="Genomic_DNA"/>
</dbReference>
<keyword evidence="2" id="KW-1185">Reference proteome</keyword>
<evidence type="ECO:0000313" key="1">
    <source>
        <dbReference type="EMBL" id="MBB6216385.1"/>
    </source>
</evidence>
<dbReference type="Proteomes" id="UP000579281">
    <property type="component" value="Unassembled WGS sequence"/>
</dbReference>
<dbReference type="AlphaFoldDB" id="A0A841L1Z7"/>
<comment type="caution">
    <text evidence="1">The sequence shown here is derived from an EMBL/GenBank/DDBJ whole genome shotgun (WGS) entry which is preliminary data.</text>
</comment>
<sequence length="389" mass="45042">MKDRKFEVIKGKKGADYELTHRFIEAYATNTRLMGVVGLIIKWETELGETFHQFFHLDAEEFGLDDYISILSGSEESVEMTAANMMGGLGGKTVALREKEAVYLIQQFIEKSKQFNEELPEPIHEYEYAMDAKPQLDEVEITDLWDKICEPVISPIQLVNYFVMRAAAFDEEGMRFLSEGQGISYKIVKKPATLLKNIIEPVDGQNQSAYMAESLIDLEQGYKMVVSEIKTEETEKGWRVKAAEVKTSMNITGMEAAFSLSKDEYITVYHVKNFREFMRKIDKEKPHAMKHGYEVGILYTEFNPTNEHVKNTSYYLNDDIYGVYYITESSQLLVCAYSQKQIRELEKYFGSSSYEGILELEEKFHLDRSVLYEFVHSGFDSFYEFLEED</sequence>
<accession>A0A841L1Z7</accession>